<name>M8DJ58_9BACL</name>
<dbReference type="OrthoDB" id="2475447at2"/>
<organism evidence="1 2">
    <name type="scientific">Brevibacillus borstelensis AK1</name>
    <dbReference type="NCBI Taxonomy" id="1300222"/>
    <lineage>
        <taxon>Bacteria</taxon>
        <taxon>Bacillati</taxon>
        <taxon>Bacillota</taxon>
        <taxon>Bacilli</taxon>
        <taxon>Bacillales</taxon>
        <taxon>Paenibacillaceae</taxon>
        <taxon>Brevibacillus</taxon>
    </lineage>
</organism>
<dbReference type="PATRIC" id="fig|1300222.3.peg.1288"/>
<sequence length="171" mass="20029">MPRRLFVAIAMSAFLAAMLSWVPTLSWKQEDVPAFQAARPVELSEQNVVDLFTFMTTHYNIKRVKWENPSVFVDLAVSPKDRIDANRVFHDFYAVTYDLFRLTGNVEHVYFRLLEKEEVENTSKLLVAIEANRPDRAAYFVSPTDVEDYETHVKTRFPVRVEPYFYERVSP</sequence>
<dbReference type="GeneID" id="89500107"/>
<dbReference type="STRING" id="1300222.I532_06280"/>
<comment type="caution">
    <text evidence="1">The sequence shown here is derived from an EMBL/GenBank/DDBJ whole genome shotgun (WGS) entry which is preliminary data.</text>
</comment>
<dbReference type="EMBL" id="APBN01000002">
    <property type="protein sequence ID" value="EMT53598.1"/>
    <property type="molecule type" value="Genomic_DNA"/>
</dbReference>
<keyword evidence="2" id="KW-1185">Reference proteome</keyword>
<dbReference type="Proteomes" id="UP000012081">
    <property type="component" value="Unassembled WGS sequence"/>
</dbReference>
<dbReference type="RefSeq" id="WP_003387091.1">
    <property type="nucleotide sequence ID" value="NZ_APBN01000002.1"/>
</dbReference>
<evidence type="ECO:0000313" key="1">
    <source>
        <dbReference type="EMBL" id="EMT53598.1"/>
    </source>
</evidence>
<gene>
    <name evidence="1" type="ORF">I532_06280</name>
</gene>
<evidence type="ECO:0000313" key="2">
    <source>
        <dbReference type="Proteomes" id="UP000012081"/>
    </source>
</evidence>
<reference evidence="1 2" key="1">
    <citation type="submission" date="2013-03" db="EMBL/GenBank/DDBJ databases">
        <title>Assembly of a new bacterial strain Brevibacillus borstelensis AK1.</title>
        <authorList>
            <person name="Rajan I."/>
            <person name="PoliReddy D."/>
            <person name="Sugumar T."/>
            <person name="Rathinam K."/>
            <person name="Alqarawi S."/>
            <person name="Khalil A.B."/>
            <person name="Sivakumar N."/>
        </authorList>
    </citation>
    <scope>NUCLEOTIDE SEQUENCE [LARGE SCALE GENOMIC DNA]</scope>
    <source>
        <strain evidence="1 2">AK1</strain>
    </source>
</reference>
<dbReference type="AlphaFoldDB" id="M8DJ58"/>
<accession>M8DJ58</accession>
<protein>
    <submittedName>
        <fullName evidence="1">Uncharacterized protein</fullName>
    </submittedName>
</protein>
<proteinExistence type="predicted"/>